<reference evidence="1" key="2">
    <citation type="journal article" date="2021" name="PeerJ">
        <title>Extensive microbial diversity within the chicken gut microbiome revealed by metagenomics and culture.</title>
        <authorList>
            <person name="Gilroy R."/>
            <person name="Ravi A."/>
            <person name="Getino M."/>
            <person name="Pursley I."/>
            <person name="Horton D.L."/>
            <person name="Alikhan N.F."/>
            <person name="Baker D."/>
            <person name="Gharbi K."/>
            <person name="Hall N."/>
            <person name="Watson M."/>
            <person name="Adriaenssens E.M."/>
            <person name="Foster-Nyarko E."/>
            <person name="Jarju S."/>
            <person name="Secka A."/>
            <person name="Antonio M."/>
            <person name="Oren A."/>
            <person name="Chaudhuri R.R."/>
            <person name="La Ragione R."/>
            <person name="Hildebrand F."/>
            <person name="Pallen M.J."/>
        </authorList>
    </citation>
    <scope>NUCLEOTIDE SEQUENCE</scope>
    <source>
        <strain evidence="1">CHK197-8231</strain>
    </source>
</reference>
<gene>
    <name evidence="1" type="ORF">IAD49_04785</name>
</gene>
<dbReference type="Proteomes" id="UP000824087">
    <property type="component" value="Unassembled WGS sequence"/>
</dbReference>
<sequence length="149" mass="18105">MAYTLNREHQIFSLYPNNIKEIYVIYESIYLEKQYMPMYFLNLYARKNIRMKFQLTYLTHHLSSILSLDIPRNREDLIMKMIWDFWIKHIPKEYEHSSIETFEADTGISFSNLEEELNRILVYTLGEKNITYDSDEIKAKMKNKEKSLK</sequence>
<dbReference type="EMBL" id="DVML01000025">
    <property type="protein sequence ID" value="HIU22878.1"/>
    <property type="molecule type" value="Genomic_DNA"/>
</dbReference>
<dbReference type="AlphaFoldDB" id="A0A9D1HWE9"/>
<comment type="caution">
    <text evidence="1">The sequence shown here is derived from an EMBL/GenBank/DDBJ whole genome shotgun (WGS) entry which is preliminary data.</text>
</comment>
<name>A0A9D1HWE9_9BACT</name>
<evidence type="ECO:0000313" key="1">
    <source>
        <dbReference type="EMBL" id="HIU22878.1"/>
    </source>
</evidence>
<accession>A0A9D1HWE9</accession>
<protein>
    <submittedName>
        <fullName evidence="1">Uncharacterized protein</fullName>
    </submittedName>
</protein>
<proteinExistence type="predicted"/>
<reference evidence="1" key="1">
    <citation type="submission" date="2020-10" db="EMBL/GenBank/DDBJ databases">
        <authorList>
            <person name="Gilroy R."/>
        </authorList>
    </citation>
    <scope>NUCLEOTIDE SEQUENCE</scope>
    <source>
        <strain evidence="1">CHK197-8231</strain>
    </source>
</reference>
<evidence type="ECO:0000313" key="2">
    <source>
        <dbReference type="Proteomes" id="UP000824087"/>
    </source>
</evidence>
<organism evidence="1 2">
    <name type="scientific">Candidatus Fimihabitans intestinipullorum</name>
    <dbReference type="NCBI Taxonomy" id="2840820"/>
    <lineage>
        <taxon>Bacteria</taxon>
        <taxon>Bacillati</taxon>
        <taxon>Mycoplasmatota</taxon>
        <taxon>Mycoplasmatota incertae sedis</taxon>
        <taxon>Candidatus Fimihabitans</taxon>
    </lineage>
</organism>